<sequence length="317" mass="35977">MASQSTLSFKVHSVGAVRRSSFGKMTAWFLFFIALFNIFSGSVWANLSLDQSNEDVIKVESEDDGVGHVPERLLTTNDSECERDTHVDDGNVSLKGECPSENVSQMGFLEETKVDDLSSQLRPDAHEGNQSEPLNSDDHIERNGNGIHITLGPPFGRFGGKKTVEVDAMPLVEENLKKVIDRICKYRPTMREQKPYVELVQTLKNITTIELPADIAYDLWKRGNQFKGTFLLDIKIPDLLWHLAKMLAEDAYASNLSDNGKTKSKNYHCNILMEYLCQAALDRYETWQEREYTLEAKKISNFLSRLNCKKTKGKLEM</sequence>
<dbReference type="GeneID" id="5479944"/>
<keyword evidence="1" id="KW-0812">Transmembrane</keyword>
<reference evidence="3" key="3">
    <citation type="journal article" date="2021" name="Int. J. Parasitol.">
        <title>Comparative analysis of gene expression between Babesia bovis blood stages and kinetes allowed by improved genome annotation.</title>
        <authorList>
            <person name="Ueti M.W."/>
            <person name="Johnson W.C."/>
            <person name="Kappmeyer L.S."/>
            <person name="Herndon D.R."/>
            <person name="Mousel M.R."/>
            <person name="Reif K.E."/>
            <person name="Taus N.S."/>
            <person name="Ifeonu O.O."/>
            <person name="Silva J.C."/>
            <person name="Suarez C.E."/>
            <person name="Brayton K.A."/>
        </authorList>
    </citation>
    <scope>NUCLEOTIDE SEQUENCE [LARGE SCALE GENOMIC DNA]</scope>
</reference>
<dbReference type="InParanoid" id="A7ANJ3"/>
<dbReference type="EMBL" id="AAXT01000001">
    <property type="protein sequence ID" value="EDO08127.1"/>
    <property type="molecule type" value="Genomic_DNA"/>
</dbReference>
<evidence type="ECO:0000313" key="3">
    <source>
        <dbReference type="Proteomes" id="UP000002173"/>
    </source>
</evidence>
<dbReference type="KEGG" id="bbo:BBOV_III005640"/>
<evidence type="ECO:0000313" key="2">
    <source>
        <dbReference type="EMBL" id="EDO08127.1"/>
    </source>
</evidence>
<evidence type="ECO:0000256" key="1">
    <source>
        <dbReference type="SAM" id="Phobius"/>
    </source>
</evidence>
<comment type="caution">
    <text evidence="2">The sequence shown here is derived from an EMBL/GenBank/DDBJ whole genome shotgun (WGS) entry which is preliminary data.</text>
</comment>
<feature type="transmembrane region" description="Helical" evidence="1">
    <location>
        <begin position="27"/>
        <end position="47"/>
    </location>
</feature>
<dbReference type="VEuPathDB" id="PiroplasmaDB:BBOV_III005640"/>
<proteinExistence type="predicted"/>
<dbReference type="AlphaFoldDB" id="A7ANJ3"/>
<keyword evidence="1" id="KW-1133">Transmembrane helix</keyword>
<dbReference type="RefSeq" id="XP_001611695.1">
    <property type="nucleotide sequence ID" value="XM_001611645.1"/>
</dbReference>
<keyword evidence="1" id="KW-0472">Membrane</keyword>
<dbReference type="Proteomes" id="UP000002173">
    <property type="component" value="Unassembled WGS sequence"/>
</dbReference>
<accession>A7ANJ3</accession>
<organism evidence="2 3">
    <name type="scientific">Babesia bovis</name>
    <dbReference type="NCBI Taxonomy" id="5865"/>
    <lineage>
        <taxon>Eukaryota</taxon>
        <taxon>Sar</taxon>
        <taxon>Alveolata</taxon>
        <taxon>Apicomplexa</taxon>
        <taxon>Aconoidasida</taxon>
        <taxon>Piroplasmida</taxon>
        <taxon>Babesiidae</taxon>
        <taxon>Babesia</taxon>
    </lineage>
</organism>
<gene>
    <name evidence="2" type="ORF">BBOV_III005640</name>
</gene>
<reference evidence="3" key="2">
    <citation type="journal article" date="2020" name="Data Brief">
        <title>Transcriptome dataset of Babesia bovis life stages within vertebrate and invertebrate hosts.</title>
        <authorList>
            <person name="Ueti M.W."/>
            <person name="Johnson W.C."/>
            <person name="Kappmeyer L.S."/>
            <person name="Herndon D.R."/>
            <person name="Mousel M.R."/>
            <person name="Reif K.E."/>
            <person name="Taus N.S."/>
            <person name="Ifeonu O.O."/>
            <person name="Silva J.C."/>
            <person name="Suarez C.E."/>
            <person name="Brayton K.A."/>
        </authorList>
    </citation>
    <scope>NUCLEOTIDE SEQUENCE [LARGE SCALE GENOMIC DNA]</scope>
</reference>
<keyword evidence="3" id="KW-1185">Reference proteome</keyword>
<name>A7ANJ3_BABBO</name>
<protein>
    <submittedName>
        <fullName evidence="2">Membrane protein, putative</fullName>
    </submittedName>
</protein>
<reference evidence="2 3" key="1">
    <citation type="journal article" date="2007" name="PLoS Pathog.">
        <title>Genome sequence of Babesia bovis and comparative analysis of apicomplexan hemoprotozoa.</title>
        <authorList>
            <person name="Brayton K.A."/>
            <person name="Lau A.O.T."/>
            <person name="Herndon D.R."/>
            <person name="Hannick L."/>
            <person name="Kappmeyer L.S."/>
            <person name="Berens S.J."/>
            <person name="Bidwell S.L."/>
            <person name="Brown W.C."/>
            <person name="Crabtree J."/>
            <person name="Fadrosh D."/>
            <person name="Feldblum T."/>
            <person name="Forberger H.A."/>
            <person name="Haas B.J."/>
            <person name="Howell J.M."/>
            <person name="Khouri H."/>
            <person name="Koo H."/>
            <person name="Mann D.J."/>
            <person name="Norimine J."/>
            <person name="Paulsen I.T."/>
            <person name="Radune D."/>
            <person name="Ren Q."/>
            <person name="Smith R.K. Jr."/>
            <person name="Suarez C.E."/>
            <person name="White O."/>
            <person name="Wortman J.R."/>
            <person name="Knowles D.P. Jr."/>
            <person name="McElwain T.F."/>
            <person name="Nene V.M."/>
        </authorList>
    </citation>
    <scope>NUCLEOTIDE SEQUENCE [LARGE SCALE GENOMIC DNA]</scope>
    <source>
        <strain evidence="2">T2Bo</strain>
    </source>
</reference>